<feature type="region of interest" description="Disordered" evidence="1">
    <location>
        <begin position="1"/>
        <end position="42"/>
    </location>
</feature>
<dbReference type="InParanoid" id="Q6BYN0"/>
<organism evidence="2 3">
    <name type="scientific">Debaryomyces hansenii (strain ATCC 36239 / CBS 767 / BCRC 21394 / JCM 1990 / NBRC 0083 / IGC 2968)</name>
    <name type="common">Yeast</name>
    <name type="synonym">Torulaspora hansenii</name>
    <dbReference type="NCBI Taxonomy" id="284592"/>
    <lineage>
        <taxon>Eukaryota</taxon>
        <taxon>Fungi</taxon>
        <taxon>Dikarya</taxon>
        <taxon>Ascomycota</taxon>
        <taxon>Saccharomycotina</taxon>
        <taxon>Pichiomycetes</taxon>
        <taxon>Debaryomycetaceae</taxon>
        <taxon>Debaryomyces</taxon>
    </lineage>
</organism>
<evidence type="ECO:0000256" key="1">
    <source>
        <dbReference type="SAM" id="MobiDB-lite"/>
    </source>
</evidence>
<dbReference type="EMBL" id="CR382133">
    <property type="protein sequence ID" value="CAG84645.2"/>
    <property type="molecule type" value="Genomic_DNA"/>
</dbReference>
<keyword evidence="3" id="KW-1185">Reference proteome</keyword>
<proteinExistence type="predicted"/>
<dbReference type="OMA" id="IHERRSY"/>
<accession>Q6BYN0</accession>
<name>Q6BYN0_DEBHA</name>
<dbReference type="HOGENOM" id="CLU_056751_0_0_1"/>
<protein>
    <submittedName>
        <fullName evidence="2">DEHA2A08294p</fullName>
    </submittedName>
</protein>
<dbReference type="eggNOG" id="ENOG502RQ2Z">
    <property type="taxonomic scope" value="Eukaryota"/>
</dbReference>
<gene>
    <name evidence="2" type="ordered locus">DEHA2A08294g</name>
</gene>
<sequence>MSLPPYEASIGNEGYPDDVKKFGPSDDVKSPDPPAYNQEIGLPENPNLIQRGIIFCNMNMTTDVLTFTSEDAVAKYKSFKKVPADSDNFKHVLDLQQQGIGMPLMEAQFTIMPSFGNGKFVTIYKFIAPPPGSGRLFDKKIDKYKFCSVRKKIGPHYSRYTFKISPNADNPSETFEFSTFFHNKLPIADVTKYGGSDKRYRWVHSEYHPILSNFTYSLYSLDEHQTSMIDNMDAQSQKLDKKNPLVNNSFGQLFKFPSRRIKENYLSSVKFGELIHLKEKFIISSFQETAKLLLHIERSTQPINLESTNSVSVHELIIICMSYVFKRREEIRIERRRAARRSGG</sequence>
<feature type="compositionally biased region" description="Basic and acidic residues" evidence="1">
    <location>
        <begin position="17"/>
        <end position="30"/>
    </location>
</feature>
<dbReference type="GeneID" id="2899666"/>
<dbReference type="RefSeq" id="XP_456689.2">
    <property type="nucleotide sequence ID" value="XM_456689.2"/>
</dbReference>
<evidence type="ECO:0000313" key="2">
    <source>
        <dbReference type="EMBL" id="CAG84645.2"/>
    </source>
</evidence>
<dbReference type="Proteomes" id="UP000000599">
    <property type="component" value="Chromosome A"/>
</dbReference>
<evidence type="ECO:0000313" key="3">
    <source>
        <dbReference type="Proteomes" id="UP000000599"/>
    </source>
</evidence>
<reference evidence="2 3" key="1">
    <citation type="journal article" date="2004" name="Nature">
        <title>Genome evolution in yeasts.</title>
        <authorList>
            <consortium name="Genolevures"/>
            <person name="Dujon B."/>
            <person name="Sherman D."/>
            <person name="Fischer G."/>
            <person name="Durrens P."/>
            <person name="Casaregola S."/>
            <person name="Lafontaine I."/>
            <person name="de Montigny J."/>
            <person name="Marck C."/>
            <person name="Neuveglise C."/>
            <person name="Talla E."/>
            <person name="Goffard N."/>
            <person name="Frangeul L."/>
            <person name="Aigle M."/>
            <person name="Anthouard V."/>
            <person name="Babour A."/>
            <person name="Barbe V."/>
            <person name="Barnay S."/>
            <person name="Blanchin S."/>
            <person name="Beckerich J.M."/>
            <person name="Beyne E."/>
            <person name="Bleykasten C."/>
            <person name="Boisrame A."/>
            <person name="Boyer J."/>
            <person name="Cattolico L."/>
            <person name="Confanioleri F."/>
            <person name="de Daruvar A."/>
            <person name="Despons L."/>
            <person name="Fabre E."/>
            <person name="Fairhead C."/>
            <person name="Ferry-Dumazet H."/>
            <person name="Groppi A."/>
            <person name="Hantraye F."/>
            <person name="Hennequin C."/>
            <person name="Jauniaux N."/>
            <person name="Joyet P."/>
            <person name="Kachouri R."/>
            <person name="Kerrest A."/>
            <person name="Koszul R."/>
            <person name="Lemaire M."/>
            <person name="Lesur I."/>
            <person name="Ma L."/>
            <person name="Muller H."/>
            <person name="Nicaud J.M."/>
            <person name="Nikolski M."/>
            <person name="Oztas S."/>
            <person name="Ozier-Kalogeropoulos O."/>
            <person name="Pellenz S."/>
            <person name="Potier S."/>
            <person name="Richard G.F."/>
            <person name="Straub M.L."/>
            <person name="Suleau A."/>
            <person name="Swennene D."/>
            <person name="Tekaia F."/>
            <person name="Wesolowski-Louvel M."/>
            <person name="Westhof E."/>
            <person name="Wirth B."/>
            <person name="Zeniou-Meyer M."/>
            <person name="Zivanovic I."/>
            <person name="Bolotin-Fukuhara M."/>
            <person name="Thierry A."/>
            <person name="Bouchier C."/>
            <person name="Caudron B."/>
            <person name="Scarpelli C."/>
            <person name="Gaillardin C."/>
            <person name="Weissenbach J."/>
            <person name="Wincker P."/>
            <person name="Souciet J.L."/>
        </authorList>
    </citation>
    <scope>NUCLEOTIDE SEQUENCE [LARGE SCALE GENOMIC DNA]</scope>
    <source>
        <strain evidence="3">ATCC 36239 / CBS 767 / BCRC 21394 / JCM 1990 / NBRC 0083 / IGC 2968</strain>
    </source>
</reference>
<dbReference type="AlphaFoldDB" id="Q6BYN0"/>
<dbReference type="KEGG" id="dha:DEHA2A08294g"/>
<dbReference type="OrthoDB" id="4026683at2759"/>